<evidence type="ECO:0000313" key="1">
    <source>
        <dbReference type="EMBL" id="KAJ3535148.1"/>
    </source>
</evidence>
<dbReference type="EMBL" id="JANHOG010001558">
    <property type="protein sequence ID" value="KAJ3535148.1"/>
    <property type="molecule type" value="Genomic_DNA"/>
</dbReference>
<comment type="caution">
    <text evidence="1">The sequence shown here is derived from an EMBL/GenBank/DDBJ whole genome shotgun (WGS) entry which is preliminary data.</text>
</comment>
<sequence length="1206" mass="135988">MLVLLASKIDTVHILQKSDTQTIKKQSQRKIEKNAAQVIAKAEHILQLDEAKSEVMKALDGCFLGYAAWNCYGPTQDEAYPKLVRNDFNKRPEDKMHVNHITDDMNRRGKQAYTAENCIAIGVYPDMLDITKLLSSAANLNSNNVICWTDVAKDKTAVLFNGQHRIAANLQRIQQQQEALESIQNILAQGSTSKTSALKQQAEDLEKLLIGASFWGVKLYNLDAIASSLYKFTIQAELVANATVMKKDTQEQDLIFYLNLIRAQPLETRDAFARQTGANHKNSVILHASQDKILRDALLCMTEYAGFCYAKELTNSLIGSWSGNTGVLGGLMTTVIHNGIEELDFLVQDCTLPSYHDYQQHLQTLPSAKERKAYATEQYHTLRNLLKAQPTSLHRFLIPAQVTHALEEKRTLCLGSWQEMTLTFGAAKGSQQYNTYMEQWKKYRTEVIAIFEEFVSDALQKTDLEEDVTKVLQDMANKVQWLLFTGLIREEGSVAMQTPMPLLTPGLLVAIFNMLQPHEEAFIELADLITGAGHKSQTLYKDKRNSCSCWTGVKLYIIQQGIHHGMSAEKAADAASLAFKKACSCLLMQSLYQSYILIYLQLLVFFLSNRLDHIALMTSKMHLMNLGPLFKKVVPQTDSFYDRLETAIKQLAHNLDPFIKNQPKDNNNQPLPFQRPSLHDLNKAYIYRSTEYSTLELIPGYKTLPSLIEHTLFPYAVEVPQGTKDYARNQAAKTFLHHLYLTQNYRKGLYEWPEMIAFRRKYLKVVQVVLKPIVPDWTSWASNMFAHEPESVVDIVTRHVQLKQSGRRDTFEALKAQKMNFMLKFKQLMSEPGMLTIPVARDEAAQLYPSSVDDEAEEVEEEEESTVWAFPPEILQWIQQGQQLMAETTAAMLADICPQAGDREALEEELLTAQQDPTWYAMEDQHAEHLTSKEILSVPAHIHAEQANKAAEKELKALQANQKTAASIQAGIVAASSSLVIQTHVGEYQKHIHKRKAQPLIIEDEDRPKKRKRLHKKTHKFILLQHAQKLLNLPLAEMLEGPECFDHFAELPAPTTNNPADLFNGDMTEAASQPVAEETVEHSKEQTAEETVEHSEEQTAEDDVTKTPTTVQVSLPPLSPLSAMGVPTGDADQEDIEEFEEDAQAKTSSDPIEPSSNAVGEDVEMENMATGKEPEQEVANKEDGMEVDEYDEYDVSFSAEDLDALP</sequence>
<proteinExistence type="predicted"/>
<keyword evidence="2" id="KW-1185">Reference proteome</keyword>
<reference evidence="1" key="1">
    <citation type="submission" date="2022-07" db="EMBL/GenBank/DDBJ databases">
        <title>Genome Sequence of Phlebia brevispora.</title>
        <authorList>
            <person name="Buettner E."/>
        </authorList>
    </citation>
    <scope>NUCLEOTIDE SEQUENCE</scope>
    <source>
        <strain evidence="1">MPL23</strain>
    </source>
</reference>
<gene>
    <name evidence="1" type="ORF">NM688_g7018</name>
</gene>
<dbReference type="Proteomes" id="UP001148662">
    <property type="component" value="Unassembled WGS sequence"/>
</dbReference>
<evidence type="ECO:0000313" key="2">
    <source>
        <dbReference type="Proteomes" id="UP001148662"/>
    </source>
</evidence>
<name>A0ACC1SA25_9APHY</name>
<protein>
    <submittedName>
        <fullName evidence="1">Uncharacterized protein</fullName>
    </submittedName>
</protein>
<accession>A0ACC1SA25</accession>
<organism evidence="1 2">
    <name type="scientific">Phlebia brevispora</name>
    <dbReference type="NCBI Taxonomy" id="194682"/>
    <lineage>
        <taxon>Eukaryota</taxon>
        <taxon>Fungi</taxon>
        <taxon>Dikarya</taxon>
        <taxon>Basidiomycota</taxon>
        <taxon>Agaricomycotina</taxon>
        <taxon>Agaricomycetes</taxon>
        <taxon>Polyporales</taxon>
        <taxon>Meruliaceae</taxon>
        <taxon>Phlebia</taxon>
    </lineage>
</organism>